<dbReference type="Gene3D" id="1.20.1250.20">
    <property type="entry name" value="MFS general substrate transporter like domains"/>
    <property type="match status" value="2"/>
</dbReference>
<keyword evidence="9" id="KW-1185">Reference proteome</keyword>
<dbReference type="InterPro" id="IPR011701">
    <property type="entry name" value="MFS"/>
</dbReference>
<dbReference type="EMBL" id="AP022574">
    <property type="protein sequence ID" value="BBX68304.1"/>
    <property type="molecule type" value="Genomic_DNA"/>
</dbReference>
<feature type="domain" description="Major facilitator superfamily (MFS) profile" evidence="7">
    <location>
        <begin position="1"/>
        <end position="383"/>
    </location>
</feature>
<feature type="transmembrane region" description="Helical" evidence="6">
    <location>
        <begin position="70"/>
        <end position="88"/>
    </location>
</feature>
<evidence type="ECO:0000313" key="9">
    <source>
        <dbReference type="Proteomes" id="UP000466514"/>
    </source>
</evidence>
<dbReference type="CDD" id="cd17355">
    <property type="entry name" value="MFS_YcxA_like"/>
    <property type="match status" value="1"/>
</dbReference>
<feature type="transmembrane region" description="Helical" evidence="6">
    <location>
        <begin position="239"/>
        <end position="258"/>
    </location>
</feature>
<feature type="transmembrane region" description="Helical" evidence="6">
    <location>
        <begin position="357"/>
        <end position="377"/>
    </location>
</feature>
<dbReference type="InterPro" id="IPR052983">
    <property type="entry name" value="MFS_Riboflavin_Transporter"/>
</dbReference>
<proteinExistence type="predicted"/>
<gene>
    <name evidence="8" type="ORF">MPSYJ_17650</name>
</gene>
<dbReference type="InterPro" id="IPR020846">
    <property type="entry name" value="MFS_dom"/>
</dbReference>
<dbReference type="Pfam" id="PF07690">
    <property type="entry name" value="MFS_1"/>
    <property type="match status" value="1"/>
</dbReference>
<evidence type="ECO:0000256" key="5">
    <source>
        <dbReference type="ARBA" id="ARBA00023136"/>
    </source>
</evidence>
<evidence type="ECO:0000256" key="3">
    <source>
        <dbReference type="ARBA" id="ARBA00022692"/>
    </source>
</evidence>
<sequence length="387" mass="40307">MRRVLVTLCLTQITSWGVLYYAFPVLSVQITASTGWSQPAVTAAFSAALVTSALVGIGVGRWLNRRGPHMVMTAGAVLGPASLVAVSFSPNLAWFIAAWIVVGVAMGAVLYPPAFAALIRWYGPRHIGALTILTLVAGLASTVFAPLVAAMKSVLDWRTTYLVLASILAAVTIPAHLIGLRQPWPPAPHRHLVESAGRTARSRPFVALTIAFALATCASYAIIVNLIPLMSERGISTNVAAIALGLGGVGQVLGRLGYRALVRRVGVRCRTVLVFAAVAVTTALLGVFTSVVTLTAVVLVSGCVRGIMTLLQATAVTERWGATHYGHLSGILAAPITLSTALGPWIGAVLAGFLNGYVPMFLVLGGIGVVAALFGLATMPREGQSSL</sequence>
<feature type="transmembrane region" description="Helical" evidence="6">
    <location>
        <begin position="161"/>
        <end position="180"/>
    </location>
</feature>
<accession>A0A7I7M7Y7</accession>
<evidence type="ECO:0000313" key="8">
    <source>
        <dbReference type="EMBL" id="BBX68304.1"/>
    </source>
</evidence>
<feature type="transmembrane region" description="Helical" evidence="6">
    <location>
        <begin position="328"/>
        <end position="351"/>
    </location>
</feature>
<keyword evidence="5 6" id="KW-0472">Membrane</keyword>
<dbReference type="KEGG" id="mpsc:MPSYJ_17650"/>
<dbReference type="InterPro" id="IPR036259">
    <property type="entry name" value="MFS_trans_sf"/>
</dbReference>
<name>A0A7I7M7Y7_9MYCO</name>
<protein>
    <submittedName>
        <fullName evidence="8">Putative transporter, MFS family protein</fullName>
    </submittedName>
</protein>
<feature type="transmembrane region" description="Helical" evidence="6">
    <location>
        <begin position="43"/>
        <end position="63"/>
    </location>
</feature>
<keyword evidence="2" id="KW-0813">Transport</keyword>
<keyword evidence="4 6" id="KW-1133">Transmembrane helix</keyword>
<evidence type="ECO:0000259" key="7">
    <source>
        <dbReference type="PROSITE" id="PS50850"/>
    </source>
</evidence>
<feature type="transmembrane region" description="Helical" evidence="6">
    <location>
        <begin position="127"/>
        <end position="149"/>
    </location>
</feature>
<evidence type="ECO:0000256" key="6">
    <source>
        <dbReference type="SAM" id="Phobius"/>
    </source>
</evidence>
<dbReference type="PROSITE" id="PS50850">
    <property type="entry name" value="MFS"/>
    <property type="match status" value="1"/>
</dbReference>
<keyword evidence="3 6" id="KW-0812">Transmembrane</keyword>
<dbReference type="PANTHER" id="PTHR43385">
    <property type="entry name" value="RIBOFLAVIN TRANSPORTER RIBJ"/>
    <property type="match status" value="1"/>
</dbReference>
<dbReference type="GO" id="GO:0022857">
    <property type="term" value="F:transmembrane transporter activity"/>
    <property type="evidence" value="ECO:0007669"/>
    <property type="project" value="InterPro"/>
</dbReference>
<evidence type="ECO:0000256" key="1">
    <source>
        <dbReference type="ARBA" id="ARBA00004651"/>
    </source>
</evidence>
<dbReference type="GO" id="GO:0005886">
    <property type="term" value="C:plasma membrane"/>
    <property type="evidence" value="ECO:0007669"/>
    <property type="project" value="UniProtKB-SubCell"/>
</dbReference>
<evidence type="ECO:0000256" key="2">
    <source>
        <dbReference type="ARBA" id="ARBA00022448"/>
    </source>
</evidence>
<dbReference type="Proteomes" id="UP000466514">
    <property type="component" value="Chromosome"/>
</dbReference>
<evidence type="ECO:0000256" key="4">
    <source>
        <dbReference type="ARBA" id="ARBA00022989"/>
    </source>
</evidence>
<reference evidence="8 9" key="1">
    <citation type="journal article" date="2019" name="Emerg. Microbes Infect.">
        <title>Comprehensive subspecies identification of 175 nontuberculous mycobacteria species based on 7547 genomic profiles.</title>
        <authorList>
            <person name="Matsumoto Y."/>
            <person name="Kinjo T."/>
            <person name="Motooka D."/>
            <person name="Nabeya D."/>
            <person name="Jung N."/>
            <person name="Uechi K."/>
            <person name="Horii T."/>
            <person name="Iida T."/>
            <person name="Fujita J."/>
            <person name="Nakamura S."/>
        </authorList>
    </citation>
    <scope>NUCLEOTIDE SEQUENCE [LARGE SCALE GENOMIC DNA]</scope>
    <source>
        <strain evidence="8 9">JCM 13323</strain>
    </source>
</reference>
<dbReference type="SUPFAM" id="SSF103473">
    <property type="entry name" value="MFS general substrate transporter"/>
    <property type="match status" value="1"/>
</dbReference>
<feature type="transmembrane region" description="Helical" evidence="6">
    <location>
        <begin position="205"/>
        <end position="227"/>
    </location>
</feature>
<feature type="transmembrane region" description="Helical" evidence="6">
    <location>
        <begin position="270"/>
        <end position="288"/>
    </location>
</feature>
<dbReference type="AlphaFoldDB" id="A0A7I7M7Y7"/>
<organism evidence="8 9">
    <name type="scientific">Mycolicibacterium psychrotolerans</name>
    <dbReference type="NCBI Taxonomy" id="216929"/>
    <lineage>
        <taxon>Bacteria</taxon>
        <taxon>Bacillati</taxon>
        <taxon>Actinomycetota</taxon>
        <taxon>Actinomycetes</taxon>
        <taxon>Mycobacteriales</taxon>
        <taxon>Mycobacteriaceae</taxon>
        <taxon>Mycolicibacterium</taxon>
    </lineage>
</organism>
<feature type="transmembrane region" description="Helical" evidence="6">
    <location>
        <begin position="94"/>
        <end position="115"/>
    </location>
</feature>
<dbReference type="PANTHER" id="PTHR43385:SF1">
    <property type="entry name" value="RIBOFLAVIN TRANSPORTER RIBJ"/>
    <property type="match status" value="1"/>
</dbReference>
<comment type="subcellular location">
    <subcellularLocation>
        <location evidence="1">Cell membrane</location>
        <topology evidence="1">Multi-pass membrane protein</topology>
    </subcellularLocation>
</comment>